<evidence type="ECO:0000313" key="1">
    <source>
        <dbReference type="EMBL" id="CAG8847961.1"/>
    </source>
</evidence>
<comment type="caution">
    <text evidence="1">The sequence shown here is derived from an EMBL/GenBank/DDBJ whole genome shotgun (WGS) entry which is preliminary data.</text>
</comment>
<protein>
    <submittedName>
        <fullName evidence="1">21118_t:CDS:1</fullName>
    </submittedName>
</protein>
<sequence length="115" mass="13476">IQYSMGGGGVHQIKNLPYFGNIQVNKEERYCMEIKICQFTDPSFINIKHNEVDMESPLWKKITENQNIEDRKMNSYTKYLAIKDDVYKFKNDNGMCPGKPILCKSRITSIQNIYQ</sequence>
<accession>A0ACA9SSQ7</accession>
<organism evidence="1 2">
    <name type="scientific">Racocetra persica</name>
    <dbReference type="NCBI Taxonomy" id="160502"/>
    <lineage>
        <taxon>Eukaryota</taxon>
        <taxon>Fungi</taxon>
        <taxon>Fungi incertae sedis</taxon>
        <taxon>Mucoromycota</taxon>
        <taxon>Glomeromycotina</taxon>
        <taxon>Glomeromycetes</taxon>
        <taxon>Diversisporales</taxon>
        <taxon>Gigasporaceae</taxon>
        <taxon>Racocetra</taxon>
    </lineage>
</organism>
<name>A0ACA9SSQ7_9GLOM</name>
<gene>
    <name evidence="1" type="ORF">RPERSI_LOCUS34887</name>
</gene>
<dbReference type="EMBL" id="CAJVQC010158528">
    <property type="protein sequence ID" value="CAG8847961.1"/>
    <property type="molecule type" value="Genomic_DNA"/>
</dbReference>
<keyword evidence="2" id="KW-1185">Reference proteome</keyword>
<evidence type="ECO:0000313" key="2">
    <source>
        <dbReference type="Proteomes" id="UP000789920"/>
    </source>
</evidence>
<reference evidence="1" key="1">
    <citation type="submission" date="2021-06" db="EMBL/GenBank/DDBJ databases">
        <authorList>
            <person name="Kallberg Y."/>
            <person name="Tangrot J."/>
            <person name="Rosling A."/>
        </authorList>
    </citation>
    <scope>NUCLEOTIDE SEQUENCE</scope>
    <source>
        <strain evidence="1">MA461A</strain>
    </source>
</reference>
<feature type="non-terminal residue" evidence="1">
    <location>
        <position position="115"/>
    </location>
</feature>
<proteinExistence type="predicted"/>
<dbReference type="Proteomes" id="UP000789920">
    <property type="component" value="Unassembled WGS sequence"/>
</dbReference>
<feature type="non-terminal residue" evidence="1">
    <location>
        <position position="1"/>
    </location>
</feature>